<gene>
    <name evidence="3" type="ORF">SAMN05421505_11742</name>
</gene>
<feature type="region of interest" description="Disordered" evidence="1">
    <location>
        <begin position="369"/>
        <end position="423"/>
    </location>
</feature>
<dbReference type="AlphaFoldDB" id="A0A1G8D0D0"/>
<dbReference type="EMBL" id="FNCN01000017">
    <property type="protein sequence ID" value="SDH50883.1"/>
    <property type="molecule type" value="Genomic_DNA"/>
</dbReference>
<evidence type="ECO:0000256" key="2">
    <source>
        <dbReference type="SAM" id="SignalP"/>
    </source>
</evidence>
<evidence type="ECO:0000313" key="3">
    <source>
        <dbReference type="EMBL" id="SDH50883.1"/>
    </source>
</evidence>
<feature type="compositionally biased region" description="Low complexity" evidence="1">
    <location>
        <begin position="407"/>
        <end position="416"/>
    </location>
</feature>
<proteinExistence type="predicted"/>
<dbReference type="Proteomes" id="UP000198923">
    <property type="component" value="Unassembled WGS sequence"/>
</dbReference>
<dbReference type="InterPro" id="IPR019198">
    <property type="entry name" value="Beta_propeller_containing"/>
</dbReference>
<sequence>MRTAVAALSAAALTAATAACTSPGDGRGASPAAEPADLGNVRLVAYSSCDDMLAKLRDRTAANAGPYGLGPEVSIQSMDAPAMARDAQALKAAPESGSGAPEHSTTNVQEAGVDEPDLVKTDGKRIVTVTRGTLRVVDAESRKVTARLELAEDQGYAPADLLVSGDRALVVFAHGGFVALSGAAGGTAGGATGGTAGDAAKRAFPVEAHYILVDLSGAPKVLGSLTPKGSHVDARMIGSTVRLVVRSRPQFTFPRPRPGLTPSELIKLNQDVVRKAPIDTWLPSYEVTDAAGARRTATVKCESVAHPEDYTGTSLLSVHTIDLAAGVSGVEPIAVAADGDTVYGTATSLYVASNPRWWFPPMPIDPVPLPRPVERDPAQPSTLPEPTGSGVAPDVAPTPAEPLLPRASTPSAAASFPEPPAEETEIHRFDIGGAGAPRYIASGAVAGRLLNQYSLSEHDGHLRVATTINQETPSGPPSSSSVYVLKSDTLAKVGEVTGLGKDERIYAVRFIGPVGYVVTFKQVDPLYTLDLRDPAAPRVTGELKITGYSAYLHPAGEGWLIGVGQEASTRGRTLGTQISLFDVGDPARPTRLSQYFQKESGSEAEWDPHAFLYWPKEGLAVLPLSSWQQGGLMKSGALGLRIEPTKITKVGLVQHEAKRPAGDGAADNVADNVYLDPAIRRSLVIGDTLWTVSDLGMKASDLRTFADRAWIPFD</sequence>
<feature type="signal peptide" evidence="2">
    <location>
        <begin position="1"/>
        <end position="18"/>
    </location>
</feature>
<feature type="region of interest" description="Disordered" evidence="1">
    <location>
        <begin position="85"/>
        <end position="116"/>
    </location>
</feature>
<keyword evidence="4" id="KW-1185">Reference proteome</keyword>
<organism evidence="3 4">
    <name type="scientific">Sinosporangium album</name>
    <dbReference type="NCBI Taxonomy" id="504805"/>
    <lineage>
        <taxon>Bacteria</taxon>
        <taxon>Bacillati</taxon>
        <taxon>Actinomycetota</taxon>
        <taxon>Actinomycetes</taxon>
        <taxon>Streptosporangiales</taxon>
        <taxon>Streptosporangiaceae</taxon>
        <taxon>Sinosporangium</taxon>
    </lineage>
</organism>
<name>A0A1G8D0D0_9ACTN</name>
<protein>
    <submittedName>
        <fullName evidence="3">Beta propeller domain-containing protein</fullName>
    </submittedName>
</protein>
<evidence type="ECO:0000256" key="1">
    <source>
        <dbReference type="SAM" id="MobiDB-lite"/>
    </source>
</evidence>
<reference evidence="3 4" key="1">
    <citation type="submission" date="2016-10" db="EMBL/GenBank/DDBJ databases">
        <authorList>
            <person name="de Groot N.N."/>
        </authorList>
    </citation>
    <scope>NUCLEOTIDE SEQUENCE [LARGE SCALE GENOMIC DNA]</scope>
    <source>
        <strain evidence="3 4">CPCC 201354</strain>
    </source>
</reference>
<dbReference type="STRING" id="504805.SAMN05421505_11742"/>
<dbReference type="Pfam" id="PF09826">
    <property type="entry name" value="Beta_propel"/>
    <property type="match status" value="1"/>
</dbReference>
<accession>A0A1G8D0D0</accession>
<feature type="chain" id="PRO_5039473549" evidence="2">
    <location>
        <begin position="19"/>
        <end position="714"/>
    </location>
</feature>
<evidence type="ECO:0000313" key="4">
    <source>
        <dbReference type="Proteomes" id="UP000198923"/>
    </source>
</evidence>
<dbReference type="PROSITE" id="PS51257">
    <property type="entry name" value="PROKAR_LIPOPROTEIN"/>
    <property type="match status" value="1"/>
</dbReference>
<keyword evidence="2" id="KW-0732">Signal</keyword>